<protein>
    <submittedName>
        <fullName evidence="2">Uncharacterized protein</fullName>
    </submittedName>
</protein>
<reference evidence="3" key="1">
    <citation type="submission" date="2013-06" db="EMBL/GenBank/DDBJ databases">
        <authorList>
            <person name="Zhao Q."/>
        </authorList>
    </citation>
    <scope>NUCLEOTIDE SEQUENCE</scope>
    <source>
        <strain evidence="3">cv. W1943</strain>
    </source>
</reference>
<dbReference type="Proteomes" id="UP000008022">
    <property type="component" value="Unassembled WGS sequence"/>
</dbReference>
<sequence>MDSSPCSVLRQPSSPFAAPVLAVLSMGTLWLASLWLSSPSVALALVVASAGVGVCVALDAVGSSSIFSSKPTPLGFL</sequence>
<dbReference type="HOGENOM" id="CLU_2642401_0_0_1"/>
<accession>A0A0E0NF27</accession>
<proteinExistence type="predicted"/>
<keyword evidence="1" id="KW-0472">Membrane</keyword>
<dbReference type="Gramene" id="ORUFI02G17900.1">
    <property type="protein sequence ID" value="ORUFI02G17900.1"/>
    <property type="gene ID" value="ORUFI02G17900"/>
</dbReference>
<dbReference type="AlphaFoldDB" id="A0A0E0NF27"/>
<evidence type="ECO:0000313" key="3">
    <source>
        <dbReference type="Proteomes" id="UP000008022"/>
    </source>
</evidence>
<name>A0A0E0NF27_ORYRU</name>
<dbReference type="EnsemblPlants" id="ORUFI02G17900.1">
    <property type="protein sequence ID" value="ORUFI02G17900.1"/>
    <property type="gene ID" value="ORUFI02G17900"/>
</dbReference>
<evidence type="ECO:0000313" key="2">
    <source>
        <dbReference type="EnsemblPlants" id="ORUFI02G17900.1"/>
    </source>
</evidence>
<reference evidence="2" key="2">
    <citation type="submission" date="2015-06" db="UniProtKB">
        <authorList>
            <consortium name="EnsemblPlants"/>
        </authorList>
    </citation>
    <scope>IDENTIFICATION</scope>
</reference>
<keyword evidence="3" id="KW-1185">Reference proteome</keyword>
<keyword evidence="1" id="KW-0812">Transmembrane</keyword>
<feature type="transmembrane region" description="Helical" evidence="1">
    <location>
        <begin position="16"/>
        <end position="36"/>
    </location>
</feature>
<keyword evidence="1" id="KW-1133">Transmembrane helix</keyword>
<evidence type="ECO:0000256" key="1">
    <source>
        <dbReference type="SAM" id="Phobius"/>
    </source>
</evidence>
<feature type="transmembrane region" description="Helical" evidence="1">
    <location>
        <begin position="42"/>
        <end position="61"/>
    </location>
</feature>
<organism evidence="2 3">
    <name type="scientific">Oryza rufipogon</name>
    <name type="common">Brownbeard rice</name>
    <name type="synonym">Asian wild rice</name>
    <dbReference type="NCBI Taxonomy" id="4529"/>
    <lineage>
        <taxon>Eukaryota</taxon>
        <taxon>Viridiplantae</taxon>
        <taxon>Streptophyta</taxon>
        <taxon>Embryophyta</taxon>
        <taxon>Tracheophyta</taxon>
        <taxon>Spermatophyta</taxon>
        <taxon>Magnoliopsida</taxon>
        <taxon>Liliopsida</taxon>
        <taxon>Poales</taxon>
        <taxon>Poaceae</taxon>
        <taxon>BOP clade</taxon>
        <taxon>Oryzoideae</taxon>
        <taxon>Oryzeae</taxon>
        <taxon>Oryzinae</taxon>
        <taxon>Oryza</taxon>
    </lineage>
</organism>